<sequence length="95" mass="10484">MNSSGPLPRKASSMRNTNNHPFDASTPATFCNIRARRCEGSSVSTSSCRLVLSQTARLGDPEPKVRTRLQDHSSNWIQQFDNTTHSIARLGKHCG</sequence>
<keyword evidence="3" id="KW-1185">Reference proteome</keyword>
<organism evidence="2 3">
    <name type="scientific">Caerostris extrusa</name>
    <name type="common">Bark spider</name>
    <name type="synonym">Caerostris bankana</name>
    <dbReference type="NCBI Taxonomy" id="172846"/>
    <lineage>
        <taxon>Eukaryota</taxon>
        <taxon>Metazoa</taxon>
        <taxon>Ecdysozoa</taxon>
        <taxon>Arthropoda</taxon>
        <taxon>Chelicerata</taxon>
        <taxon>Arachnida</taxon>
        <taxon>Araneae</taxon>
        <taxon>Araneomorphae</taxon>
        <taxon>Entelegynae</taxon>
        <taxon>Araneoidea</taxon>
        <taxon>Araneidae</taxon>
        <taxon>Caerostris</taxon>
    </lineage>
</organism>
<proteinExistence type="predicted"/>
<dbReference type="AlphaFoldDB" id="A0AAV4S4G6"/>
<dbReference type="Proteomes" id="UP001054945">
    <property type="component" value="Unassembled WGS sequence"/>
</dbReference>
<evidence type="ECO:0000256" key="1">
    <source>
        <dbReference type="SAM" id="MobiDB-lite"/>
    </source>
</evidence>
<name>A0AAV4S4G6_CAEEX</name>
<dbReference type="EMBL" id="BPLR01008750">
    <property type="protein sequence ID" value="GIY26943.1"/>
    <property type="molecule type" value="Genomic_DNA"/>
</dbReference>
<feature type="region of interest" description="Disordered" evidence="1">
    <location>
        <begin position="1"/>
        <end position="26"/>
    </location>
</feature>
<evidence type="ECO:0000313" key="2">
    <source>
        <dbReference type="EMBL" id="GIY26943.1"/>
    </source>
</evidence>
<comment type="caution">
    <text evidence="2">The sequence shown here is derived from an EMBL/GenBank/DDBJ whole genome shotgun (WGS) entry which is preliminary data.</text>
</comment>
<gene>
    <name evidence="2" type="ORF">CEXT_17141</name>
</gene>
<reference evidence="2 3" key="1">
    <citation type="submission" date="2021-06" db="EMBL/GenBank/DDBJ databases">
        <title>Caerostris extrusa draft genome.</title>
        <authorList>
            <person name="Kono N."/>
            <person name="Arakawa K."/>
        </authorList>
    </citation>
    <scope>NUCLEOTIDE SEQUENCE [LARGE SCALE GENOMIC DNA]</scope>
</reference>
<evidence type="ECO:0000313" key="3">
    <source>
        <dbReference type="Proteomes" id="UP001054945"/>
    </source>
</evidence>
<accession>A0AAV4S4G6</accession>
<protein>
    <submittedName>
        <fullName evidence="2">Uncharacterized protein</fullName>
    </submittedName>
</protein>